<evidence type="ECO:0000313" key="1">
    <source>
        <dbReference type="EMBL" id="KKN54975.1"/>
    </source>
</evidence>
<name>A0A0F9REQ9_9ZZZZ</name>
<gene>
    <name evidence="1" type="ORF">LCGC14_0586970</name>
</gene>
<comment type="caution">
    <text evidence="1">The sequence shown here is derived from an EMBL/GenBank/DDBJ whole genome shotgun (WGS) entry which is preliminary data.</text>
</comment>
<dbReference type="AlphaFoldDB" id="A0A0F9REQ9"/>
<organism evidence="1">
    <name type="scientific">marine sediment metagenome</name>
    <dbReference type="NCBI Taxonomy" id="412755"/>
    <lineage>
        <taxon>unclassified sequences</taxon>
        <taxon>metagenomes</taxon>
        <taxon>ecological metagenomes</taxon>
    </lineage>
</organism>
<dbReference type="EMBL" id="LAZR01000904">
    <property type="protein sequence ID" value="KKN54975.1"/>
    <property type="molecule type" value="Genomic_DNA"/>
</dbReference>
<accession>A0A0F9REQ9</accession>
<protein>
    <submittedName>
        <fullName evidence="1">Uncharacterized protein</fullName>
    </submittedName>
</protein>
<reference evidence="1" key="1">
    <citation type="journal article" date="2015" name="Nature">
        <title>Complex archaea that bridge the gap between prokaryotes and eukaryotes.</title>
        <authorList>
            <person name="Spang A."/>
            <person name="Saw J.H."/>
            <person name="Jorgensen S.L."/>
            <person name="Zaremba-Niedzwiedzka K."/>
            <person name="Martijn J."/>
            <person name="Lind A.E."/>
            <person name="van Eijk R."/>
            <person name="Schleper C."/>
            <person name="Guy L."/>
            <person name="Ettema T.J."/>
        </authorList>
    </citation>
    <scope>NUCLEOTIDE SEQUENCE</scope>
</reference>
<proteinExistence type="predicted"/>
<sequence>MITRNFSLFDQADIIKISDKKYLKSRGQLLSEFKNILTRKYKPEITNAPTIKTINKYLLNESLKCLDKNW</sequence>